<evidence type="ECO:0000256" key="3">
    <source>
        <dbReference type="ARBA" id="ARBA00022475"/>
    </source>
</evidence>
<keyword evidence="2 12" id="KW-0813">Transport</keyword>
<feature type="transmembrane region" description="Helical" evidence="12">
    <location>
        <begin position="436"/>
        <end position="458"/>
    </location>
</feature>
<feature type="transmembrane region" description="Helical" evidence="12">
    <location>
        <begin position="659"/>
        <end position="677"/>
    </location>
</feature>
<comment type="similarity">
    <text evidence="12">Belongs to the SecD/SecF family. SecD subfamily.</text>
</comment>
<dbReference type="RefSeq" id="WP_188533323.1">
    <property type="nucleotide sequence ID" value="NZ_BMGR01000019.1"/>
</dbReference>
<dbReference type="InterPro" id="IPR005791">
    <property type="entry name" value="SecD"/>
</dbReference>
<dbReference type="HAMAP" id="MF_01464_B">
    <property type="entry name" value="SecF_B"/>
    <property type="match status" value="1"/>
</dbReference>
<dbReference type="Proteomes" id="UP000644756">
    <property type="component" value="Unassembled WGS sequence"/>
</dbReference>
<dbReference type="Pfam" id="PF07549">
    <property type="entry name" value="Sec_GG"/>
    <property type="match status" value="1"/>
</dbReference>
<evidence type="ECO:0000256" key="10">
    <source>
        <dbReference type="ARBA" id="ARBA00060856"/>
    </source>
</evidence>
<proteinExistence type="inferred from homology"/>
<dbReference type="PANTHER" id="PTHR30081:SF1">
    <property type="entry name" value="PROTEIN TRANSLOCASE SUBUNIT SECD"/>
    <property type="match status" value="1"/>
</dbReference>
<evidence type="ECO:0000256" key="2">
    <source>
        <dbReference type="ARBA" id="ARBA00022448"/>
    </source>
</evidence>
<evidence type="ECO:0000256" key="4">
    <source>
        <dbReference type="ARBA" id="ARBA00022692"/>
    </source>
</evidence>
<comment type="subcellular location">
    <subcellularLocation>
        <location evidence="1 12">Cell membrane</location>
        <topology evidence="1 12">Multi-pass membrane protein</topology>
    </subcellularLocation>
</comment>
<dbReference type="Pfam" id="PF22599">
    <property type="entry name" value="SecDF_P1_head"/>
    <property type="match status" value="1"/>
</dbReference>
<evidence type="ECO:0000256" key="8">
    <source>
        <dbReference type="ARBA" id="ARBA00023136"/>
    </source>
</evidence>
<keyword evidence="3 12" id="KW-1003">Cell membrane</keyword>
<evidence type="ECO:0000256" key="1">
    <source>
        <dbReference type="ARBA" id="ARBA00004651"/>
    </source>
</evidence>
<comment type="subunit">
    <text evidence="12">Forms a complex with SecF. Part of the essential Sec protein translocation apparatus which comprises SecA, SecYEG and auxiliary proteins SecDF. Other proteins may also be involved.</text>
</comment>
<dbReference type="InterPro" id="IPR022645">
    <property type="entry name" value="SecD/SecF_bac"/>
</dbReference>
<comment type="similarity">
    <text evidence="13">Belongs to the SecD/SecF family. SecF subfamily.</text>
</comment>
<evidence type="ECO:0000256" key="11">
    <source>
        <dbReference type="ARBA" id="ARBA00061053"/>
    </source>
</evidence>
<dbReference type="InterPro" id="IPR048631">
    <property type="entry name" value="SecD_1st"/>
</dbReference>
<evidence type="ECO:0000256" key="12">
    <source>
        <dbReference type="HAMAP-Rule" id="MF_01463"/>
    </source>
</evidence>
<dbReference type="NCBIfam" id="TIGR01129">
    <property type="entry name" value="secD"/>
    <property type="match status" value="1"/>
</dbReference>
<evidence type="ECO:0000259" key="15">
    <source>
        <dbReference type="Pfam" id="PF21760"/>
    </source>
</evidence>
<evidence type="ECO:0000256" key="6">
    <source>
        <dbReference type="ARBA" id="ARBA00022989"/>
    </source>
</evidence>
<dbReference type="GO" id="GO:0043952">
    <property type="term" value="P:protein transport by the Sec complex"/>
    <property type="evidence" value="ECO:0007669"/>
    <property type="project" value="UniProtKB-UniRule"/>
</dbReference>
<feature type="transmembrane region" description="Helical" evidence="12">
    <location>
        <begin position="550"/>
        <end position="571"/>
    </location>
</feature>
<dbReference type="InterPro" id="IPR048634">
    <property type="entry name" value="SecD_SecF_C"/>
</dbReference>
<feature type="transmembrane region" description="Helical" evidence="12">
    <location>
        <begin position="359"/>
        <end position="380"/>
    </location>
</feature>
<feature type="transmembrane region" description="Helical" evidence="12">
    <location>
        <begin position="605"/>
        <end position="626"/>
    </location>
</feature>
<keyword evidence="7 12" id="KW-0811">Translocation</keyword>
<dbReference type="EMBL" id="BMGR01000019">
    <property type="protein sequence ID" value="GGG23359.1"/>
    <property type="molecule type" value="Genomic_DNA"/>
</dbReference>
<dbReference type="Gene3D" id="3.30.70.3220">
    <property type="match status" value="1"/>
</dbReference>
<comment type="function">
    <text evidence="9 12">Part of the Sec protein translocase complex. Interacts with the SecYEG preprotein conducting channel. SecDF uses the proton motive force (PMF) to complete protein translocation after the ATP-dependent function of SecA.</text>
</comment>
<dbReference type="PANTHER" id="PTHR30081">
    <property type="entry name" value="PROTEIN-EXPORT MEMBRANE PROTEIN SEC"/>
    <property type="match status" value="1"/>
</dbReference>
<evidence type="ECO:0000259" key="14">
    <source>
        <dbReference type="Pfam" id="PF02355"/>
    </source>
</evidence>
<evidence type="ECO:0000256" key="13">
    <source>
        <dbReference type="HAMAP-Rule" id="MF_01464"/>
    </source>
</evidence>
<dbReference type="GO" id="GO:0065002">
    <property type="term" value="P:intracellular protein transmembrane transport"/>
    <property type="evidence" value="ECO:0007669"/>
    <property type="project" value="UniProtKB-UniRule"/>
</dbReference>
<evidence type="ECO:0000259" key="16">
    <source>
        <dbReference type="Pfam" id="PF22599"/>
    </source>
</evidence>
<dbReference type="Gene3D" id="1.20.1640.10">
    <property type="entry name" value="Multidrug efflux transporter AcrB transmembrane domain"/>
    <property type="match status" value="2"/>
</dbReference>
<keyword evidence="5 12" id="KW-0653">Protein transport</keyword>
<organism evidence="17 18">
    <name type="scientific">Paenibacillus abyssi</name>
    <dbReference type="NCBI Taxonomy" id="1340531"/>
    <lineage>
        <taxon>Bacteria</taxon>
        <taxon>Bacillati</taxon>
        <taxon>Bacillota</taxon>
        <taxon>Bacilli</taxon>
        <taxon>Bacillales</taxon>
        <taxon>Paenibacillaceae</taxon>
        <taxon>Paenibacillus</taxon>
    </lineage>
</organism>
<comment type="subunit">
    <text evidence="13">Forms a complex with SecD. Part of the essential Sec protein translocation apparatus which comprises SecA, SecYEG and auxiliary proteins SecDF. Other proteins may also be involved.</text>
</comment>
<comment type="similarity">
    <text evidence="11">In the N-terminal section; belongs to the SecD/SecF family. SecD subfamily.</text>
</comment>
<feature type="transmembrane region" description="Helical" evidence="12">
    <location>
        <begin position="578"/>
        <end position="599"/>
    </location>
</feature>
<dbReference type="GO" id="GO:0006605">
    <property type="term" value="P:protein targeting"/>
    <property type="evidence" value="ECO:0007669"/>
    <property type="project" value="UniProtKB-UniRule"/>
</dbReference>
<feature type="transmembrane region" description="Helical" evidence="12">
    <location>
        <begin position="683"/>
        <end position="710"/>
    </location>
</feature>
<dbReference type="InterPro" id="IPR054384">
    <property type="entry name" value="SecDF_P1_head"/>
</dbReference>
<evidence type="ECO:0000313" key="18">
    <source>
        <dbReference type="Proteomes" id="UP000644756"/>
    </source>
</evidence>
<comment type="caution">
    <text evidence="12">Lacks conserved residue(s) required for the propagation of feature annotation.</text>
</comment>
<keyword evidence="18" id="KW-1185">Reference proteome</keyword>
<feature type="transmembrane region" description="Helical" evidence="12">
    <location>
        <begin position="288"/>
        <end position="312"/>
    </location>
</feature>
<sequence length="730" mass="79257">MKKSRIAAFLLTVILTMAIVFTTVPGILGGVKLGLDLKGGFEILYEAEPLTEGGTVTREALRQTAISLEKRANAYGVAEPEVTPEGSNRIRARIAGVADEATVREVMKKPAELTFRGPDGTREMLGSDFVEGAATVGYNEFQQPIIQIEVKDPAKLRSVSEKLLGQPLAIYLDEEMLSAPVVQAVLTDGKATISGDYTLEEARELADVINLGALPLKLTEKYTQSVGATLGQQSLEQTVNAGIVGSIFILLFMIAIYRVPGIIASITLVTYTWALLLVFYWMQATLTLPGIAAFILGIGMAVDANIITYERIKEELRSGKSMLSALRTGSKSSFRTIMDANLTTILAGVVLYYVGTGAIQGFALTLILSILLSIVTNVFLSRLLLQLLVSSNVLQKPEYVGVKQSQIEPLEQSKSKAVIPMNNKFNYDFIGKRKPYFIFSIAITVIGILSLLIFNLNYGVDFKAGTSLDIVVGESITREDAERLIGEAGFEPATLTIGGDDSDRVSARFDQVLSSDAGEVERILDGFRAEYGDGISGEENTVDPGIAQELGLKAIIAVLVASLGIIAYVSFRFEWRFAVAAIIALLHDAFVVVSIFSIFRMEVNLPFVAAVLTIIGYSINDTIVLFDRIRDNLRFAKIKSAEDITRLVNASISQTLTRTINTGLTVLVASLILFLFGSPTIQLFSLAITIGLAFGMYSTVFVAAPLWVLLKKNSLNKKPTRTEGDPINEH</sequence>
<dbReference type="InterPro" id="IPR022646">
    <property type="entry name" value="SecD/SecF_CS"/>
</dbReference>
<dbReference type="InterPro" id="IPR005665">
    <property type="entry name" value="SecF_bac"/>
</dbReference>
<evidence type="ECO:0000256" key="5">
    <source>
        <dbReference type="ARBA" id="ARBA00022927"/>
    </source>
</evidence>
<dbReference type="FunFam" id="1.20.1640.10:FF:000024">
    <property type="entry name" value="Multifunctional fusion protein"/>
    <property type="match status" value="1"/>
</dbReference>
<feature type="domain" description="Protein export membrane protein SecD/SecF C-terminal" evidence="14">
    <location>
        <begin position="221"/>
        <end position="388"/>
    </location>
</feature>
<evidence type="ECO:0000313" key="17">
    <source>
        <dbReference type="EMBL" id="GGG23359.1"/>
    </source>
</evidence>
<evidence type="ECO:0000256" key="9">
    <source>
        <dbReference type="ARBA" id="ARBA00059018"/>
    </source>
</evidence>
<dbReference type="AlphaFoldDB" id="A0A917G571"/>
<gene>
    <name evidence="17" type="primary">secDF</name>
    <name evidence="12" type="synonym">secD</name>
    <name evidence="13" type="synonym">secF</name>
    <name evidence="17" type="ORF">GCM10010916_44920</name>
</gene>
<dbReference type="Pfam" id="PF02355">
    <property type="entry name" value="SecD_SecF_C"/>
    <property type="match status" value="2"/>
</dbReference>
<dbReference type="PRINTS" id="PR01755">
    <property type="entry name" value="SECFTRNLCASE"/>
</dbReference>
<name>A0A917G571_9BACL</name>
<feature type="transmembrane region" description="Helical" evidence="12">
    <location>
        <begin position="262"/>
        <end position="282"/>
    </location>
</feature>
<dbReference type="FunFam" id="1.20.1640.10:FF:000004">
    <property type="entry name" value="Protein translocase subunit SecD"/>
    <property type="match status" value="1"/>
</dbReference>
<dbReference type="GO" id="GO:0005886">
    <property type="term" value="C:plasma membrane"/>
    <property type="evidence" value="ECO:0007669"/>
    <property type="project" value="UniProtKB-SubCell"/>
</dbReference>
<feature type="domain" description="Protein export membrane protein SecD/SecF C-terminal" evidence="14">
    <location>
        <begin position="538"/>
        <end position="712"/>
    </location>
</feature>
<keyword evidence="4 12" id="KW-0812">Transmembrane</keyword>
<comment type="similarity">
    <text evidence="10">In the C-terminal section; belongs to the SecD/SecF family. SecF subfamily.</text>
</comment>
<feature type="domain" description="Protein translocase subunit SecDF P1" evidence="15">
    <location>
        <begin position="63"/>
        <end position="119"/>
    </location>
</feature>
<comment type="caution">
    <text evidence="17">The sequence shown here is derived from an EMBL/GenBank/DDBJ whole genome shotgun (WGS) entry which is preliminary data.</text>
</comment>
<protein>
    <recommendedName>
        <fullName evidence="12 13">Multifunctional fusion protein</fullName>
    </recommendedName>
    <domain>
        <recommendedName>
            <fullName evidence="12">Protein translocase subunit SecD</fullName>
        </recommendedName>
    </domain>
    <domain>
        <recommendedName>
            <fullName evidence="13">Protein-export membrane protein SecF</fullName>
        </recommendedName>
    </domain>
</protein>
<dbReference type="InterPro" id="IPR022813">
    <property type="entry name" value="SecD/SecF_arch_bac"/>
</dbReference>
<feature type="transmembrane region" description="Helical" evidence="12">
    <location>
        <begin position="239"/>
        <end position="257"/>
    </location>
</feature>
<dbReference type="HAMAP" id="MF_01463_B">
    <property type="entry name" value="SecD_B"/>
    <property type="match status" value="1"/>
</dbReference>
<dbReference type="NCBIfam" id="TIGR00966">
    <property type="entry name" value="transloc_SecF"/>
    <property type="match status" value="1"/>
</dbReference>
<keyword evidence="8 12" id="KW-0472">Membrane</keyword>
<evidence type="ECO:0000256" key="7">
    <source>
        <dbReference type="ARBA" id="ARBA00023010"/>
    </source>
</evidence>
<feature type="transmembrane region" description="Helical" evidence="12">
    <location>
        <begin position="333"/>
        <end position="353"/>
    </location>
</feature>
<dbReference type="GO" id="GO:0015450">
    <property type="term" value="F:protein-transporting ATPase activity"/>
    <property type="evidence" value="ECO:0007669"/>
    <property type="project" value="InterPro"/>
</dbReference>
<dbReference type="Pfam" id="PF21760">
    <property type="entry name" value="SecD_1st"/>
    <property type="match status" value="1"/>
</dbReference>
<keyword evidence="6 12" id="KW-1133">Transmembrane helix</keyword>
<feature type="domain" description="SecDF P1 head subdomain" evidence="16">
    <location>
        <begin position="134"/>
        <end position="215"/>
    </location>
</feature>
<dbReference type="InterPro" id="IPR055344">
    <property type="entry name" value="SecD_SecF_C_bact"/>
</dbReference>
<dbReference type="SUPFAM" id="SSF82866">
    <property type="entry name" value="Multidrug efflux transporter AcrB transmembrane domain"/>
    <property type="match status" value="2"/>
</dbReference>
<accession>A0A917G571</accession>
<reference evidence="17" key="2">
    <citation type="submission" date="2020-09" db="EMBL/GenBank/DDBJ databases">
        <authorList>
            <person name="Sun Q."/>
            <person name="Zhou Y."/>
        </authorList>
    </citation>
    <scope>NUCLEOTIDE SEQUENCE</scope>
    <source>
        <strain evidence="17">CGMCC 1.12987</strain>
    </source>
</reference>
<reference evidence="17" key="1">
    <citation type="journal article" date="2014" name="Int. J. Syst. Evol. Microbiol.">
        <title>Complete genome sequence of Corynebacterium casei LMG S-19264T (=DSM 44701T), isolated from a smear-ripened cheese.</title>
        <authorList>
            <consortium name="US DOE Joint Genome Institute (JGI-PGF)"/>
            <person name="Walter F."/>
            <person name="Albersmeier A."/>
            <person name="Kalinowski J."/>
            <person name="Ruckert C."/>
        </authorList>
    </citation>
    <scope>NUCLEOTIDE SEQUENCE</scope>
    <source>
        <strain evidence="17">CGMCC 1.12987</strain>
    </source>
</reference>
<dbReference type="NCBIfam" id="TIGR00916">
    <property type="entry name" value="2A0604s01"/>
    <property type="match status" value="2"/>
</dbReference>